<evidence type="ECO:0000313" key="1">
    <source>
        <dbReference type="EMBL" id="KAI9555187.1"/>
    </source>
</evidence>
<organism evidence="1 2">
    <name type="scientific">Daphnia sinensis</name>
    <dbReference type="NCBI Taxonomy" id="1820382"/>
    <lineage>
        <taxon>Eukaryota</taxon>
        <taxon>Metazoa</taxon>
        <taxon>Ecdysozoa</taxon>
        <taxon>Arthropoda</taxon>
        <taxon>Crustacea</taxon>
        <taxon>Branchiopoda</taxon>
        <taxon>Diplostraca</taxon>
        <taxon>Cladocera</taxon>
        <taxon>Anomopoda</taxon>
        <taxon>Daphniidae</taxon>
        <taxon>Daphnia</taxon>
        <taxon>Daphnia similis group</taxon>
    </lineage>
</organism>
<proteinExistence type="predicted"/>
<gene>
    <name evidence="1" type="ORF">GHT06_017702</name>
</gene>
<sequence length="74" mass="9040">MCTLFLYREDRCRDNGNYQTKQSFLHLSSETFAGRHQRINNVEMLDAFPCDVKEIALYYYHHHYWVNPDEKHNE</sequence>
<accession>A0AAD5KMM7</accession>
<dbReference type="Proteomes" id="UP000820818">
    <property type="component" value="Linkage Group LG7"/>
</dbReference>
<comment type="caution">
    <text evidence="1">The sequence shown here is derived from an EMBL/GenBank/DDBJ whole genome shotgun (WGS) entry which is preliminary data.</text>
</comment>
<dbReference type="AlphaFoldDB" id="A0AAD5KMM7"/>
<name>A0AAD5KMM7_9CRUS</name>
<protein>
    <submittedName>
        <fullName evidence="1">Uncharacterized protein</fullName>
    </submittedName>
</protein>
<keyword evidence="2" id="KW-1185">Reference proteome</keyword>
<reference evidence="1 2" key="1">
    <citation type="submission" date="2022-05" db="EMBL/GenBank/DDBJ databases">
        <title>A multi-omics perspective on studying reproductive biology in Daphnia sinensis.</title>
        <authorList>
            <person name="Jia J."/>
        </authorList>
    </citation>
    <scope>NUCLEOTIDE SEQUENCE [LARGE SCALE GENOMIC DNA]</scope>
    <source>
        <strain evidence="1 2">WSL</strain>
    </source>
</reference>
<evidence type="ECO:0000313" key="2">
    <source>
        <dbReference type="Proteomes" id="UP000820818"/>
    </source>
</evidence>
<dbReference type="EMBL" id="WJBH02000007">
    <property type="protein sequence ID" value="KAI9555187.1"/>
    <property type="molecule type" value="Genomic_DNA"/>
</dbReference>